<dbReference type="InterPro" id="IPR050498">
    <property type="entry name" value="Ycf3"/>
</dbReference>
<dbReference type="GO" id="GO:0004040">
    <property type="term" value="F:amidase activity"/>
    <property type="evidence" value="ECO:0007669"/>
    <property type="project" value="InterPro"/>
</dbReference>
<evidence type="ECO:0000313" key="6">
    <source>
        <dbReference type="EMBL" id="QNH54647.1"/>
    </source>
</evidence>
<feature type="chain" id="PRO_5038579351" evidence="4">
    <location>
        <begin position="26"/>
        <end position="427"/>
    </location>
</feature>
<dbReference type="PANTHER" id="PTHR44858">
    <property type="entry name" value="TETRATRICOPEPTIDE REPEAT PROTEIN 6"/>
    <property type="match status" value="1"/>
</dbReference>
<gene>
    <name evidence="6" type="ORF">H1B31_01410</name>
</gene>
<evidence type="ECO:0000259" key="5">
    <source>
        <dbReference type="Pfam" id="PF01832"/>
    </source>
</evidence>
<sequence>MPVFFKSIPAALTAAALLSAPAYTAAAETTAAIPRPAIPSSIPQGMTVDAKLAAGLHFAAPKANLDILPMPTAEPTEITIMGEAAATEEQMLSYLLRRNPKPKLTGTPEELVHAYYEEAEHEGVRADVALAQAFKETGFFAYGGDVDWKQNNFCGLGATGGGAKGLSFPNIRTGARAHIQHLLAYSRTERPRVAIVDPRYDLIRTNRPDIYGQLTRWTQLNGVWAVPGKNYGQEIIVIRDRARQPDGSDAALRAANAHLMQAGDADNYIYRGLVYLHRAAYAEALADFTAAQKRNTKRSEPYLGIALAHTGAGNVKEAHRAYEVYLKISPDDAAALHNYGLTLLAENSPVKAVAPLRDAIRRAPQNADSYSALAVALIHTKDYAGAWKALTDGAAIAPTNTDILINQILLQACLKDADDKKHGKKKK</sequence>
<evidence type="ECO:0000256" key="4">
    <source>
        <dbReference type="SAM" id="SignalP"/>
    </source>
</evidence>
<dbReference type="Gene3D" id="1.25.40.10">
    <property type="entry name" value="Tetratricopeptide repeat domain"/>
    <property type="match status" value="1"/>
</dbReference>
<reference evidence="6 7" key="1">
    <citation type="submission" date="2020-07" db="EMBL/GenBank/DDBJ databases">
        <title>Complete genome and description of Selenomonas timonensis sp. nov., a new bacterium isolated from a gingivitis subject.</title>
        <authorList>
            <person name="Antezack A."/>
        </authorList>
    </citation>
    <scope>NUCLEOTIDE SEQUENCE [LARGE SCALE GENOMIC DNA]</scope>
    <source>
        <strain evidence="6 7">Marseille-Q3039</strain>
    </source>
</reference>
<dbReference type="Proteomes" id="UP000515480">
    <property type="component" value="Chromosome"/>
</dbReference>
<accession>A0A7G7VKK4</accession>
<dbReference type="Pfam" id="PF01832">
    <property type="entry name" value="Glucosaminidase"/>
    <property type="match status" value="1"/>
</dbReference>
<feature type="domain" description="Mannosyl-glycoprotein endo-beta-N-acetylglucosamidase-like" evidence="5">
    <location>
        <begin position="113"/>
        <end position="238"/>
    </location>
</feature>
<dbReference type="AlphaFoldDB" id="A0A7G7VKK4"/>
<keyword evidence="1" id="KW-0677">Repeat</keyword>
<keyword evidence="4" id="KW-0732">Signal</keyword>
<evidence type="ECO:0000256" key="3">
    <source>
        <dbReference type="PROSITE-ProRule" id="PRU00339"/>
    </source>
</evidence>
<dbReference type="InterPro" id="IPR002901">
    <property type="entry name" value="MGlyc_endo_b_GlcNAc-like_dom"/>
</dbReference>
<dbReference type="InterPro" id="IPR011990">
    <property type="entry name" value="TPR-like_helical_dom_sf"/>
</dbReference>
<dbReference type="InterPro" id="IPR019734">
    <property type="entry name" value="TPR_rpt"/>
</dbReference>
<dbReference type="SMART" id="SM00028">
    <property type="entry name" value="TPR"/>
    <property type="match status" value="4"/>
</dbReference>
<dbReference type="RefSeq" id="WP_185980596.1">
    <property type="nucleotide sequence ID" value="NZ_CP060204.1"/>
</dbReference>
<dbReference type="EMBL" id="CP060204">
    <property type="protein sequence ID" value="QNH54647.1"/>
    <property type="molecule type" value="Genomic_DNA"/>
</dbReference>
<feature type="repeat" description="TPR" evidence="3">
    <location>
        <begin position="299"/>
        <end position="332"/>
    </location>
</feature>
<evidence type="ECO:0000313" key="7">
    <source>
        <dbReference type="Proteomes" id="UP000515480"/>
    </source>
</evidence>
<evidence type="ECO:0000256" key="2">
    <source>
        <dbReference type="ARBA" id="ARBA00022803"/>
    </source>
</evidence>
<keyword evidence="7" id="KW-1185">Reference proteome</keyword>
<protein>
    <submittedName>
        <fullName evidence="6">Glucosaminidase domain-containing protein</fullName>
    </submittedName>
</protein>
<organism evidence="6 7">
    <name type="scientific">Selenomonas timonae</name>
    <dbReference type="NCBI Taxonomy" id="2754044"/>
    <lineage>
        <taxon>Bacteria</taxon>
        <taxon>Bacillati</taxon>
        <taxon>Bacillota</taxon>
        <taxon>Negativicutes</taxon>
        <taxon>Selenomonadales</taxon>
        <taxon>Selenomonadaceae</taxon>
        <taxon>Selenomonas</taxon>
    </lineage>
</organism>
<name>A0A7G7VKK4_9FIRM</name>
<keyword evidence="2 3" id="KW-0802">TPR repeat</keyword>
<dbReference type="SUPFAM" id="SSF48452">
    <property type="entry name" value="TPR-like"/>
    <property type="match status" value="1"/>
</dbReference>
<dbReference type="KEGG" id="stim:H1B31_01410"/>
<feature type="signal peptide" evidence="4">
    <location>
        <begin position="1"/>
        <end position="25"/>
    </location>
</feature>
<proteinExistence type="predicted"/>
<dbReference type="PANTHER" id="PTHR44858:SF1">
    <property type="entry name" value="UDP-N-ACETYLGLUCOSAMINE--PEPTIDE N-ACETYLGLUCOSAMINYLTRANSFERASE SPINDLY-RELATED"/>
    <property type="match status" value="1"/>
</dbReference>
<dbReference type="PROSITE" id="PS50005">
    <property type="entry name" value="TPR"/>
    <property type="match status" value="1"/>
</dbReference>
<evidence type="ECO:0000256" key="1">
    <source>
        <dbReference type="ARBA" id="ARBA00022737"/>
    </source>
</evidence>